<name>A0A2G5HJX5_CERBT</name>
<protein>
    <recommendedName>
        <fullName evidence="6">Small ribosomal subunit protein uS3m</fullName>
    </recommendedName>
</protein>
<evidence type="ECO:0000313" key="9">
    <source>
        <dbReference type="EMBL" id="WPB01449.1"/>
    </source>
</evidence>
<evidence type="ECO:0000256" key="6">
    <source>
        <dbReference type="ARBA" id="ARBA00035157"/>
    </source>
</evidence>
<keyword evidence="5" id="KW-0687">Ribonucleoprotein</keyword>
<dbReference type="Proteomes" id="UP001302367">
    <property type="component" value="Chromosome 4"/>
</dbReference>
<dbReference type="AlphaFoldDB" id="A0A2G5HJX5"/>
<dbReference type="GO" id="GO:0006412">
    <property type="term" value="P:translation"/>
    <property type="evidence" value="ECO:0007669"/>
    <property type="project" value="InterPro"/>
</dbReference>
<accession>A0A2G5HJX5</accession>
<evidence type="ECO:0000313" key="10">
    <source>
        <dbReference type="Proteomes" id="UP000230605"/>
    </source>
</evidence>
<reference evidence="8 10" key="1">
    <citation type="submission" date="2015-10" db="EMBL/GenBank/DDBJ databases">
        <title>The cercosporin biosynthetic gene cluster was horizontally transferred to several fungal lineages and shown to be expanded in Cercospora beticola based on microsynteny with recipient genomes.</title>
        <authorList>
            <person name="De Jonge R."/>
            <person name="Ebert M.K."/>
            <person name="Suttle J.C."/>
            <person name="Jurick Ii W.M."/>
            <person name="Secor G.A."/>
            <person name="Thomma B.P."/>
            <person name="Van De Peer Y."/>
            <person name="Bolton M.D."/>
        </authorList>
    </citation>
    <scope>NUCLEOTIDE SEQUENCE [LARGE SCALE GENOMIC DNA]</scope>
    <source>
        <strain evidence="8 10">09-40</strain>
    </source>
</reference>
<dbReference type="InterPro" id="IPR036419">
    <property type="entry name" value="Ribosomal_S3_C_sf"/>
</dbReference>
<dbReference type="EMBL" id="CP134187">
    <property type="protein sequence ID" value="WPB01449.1"/>
    <property type="molecule type" value="Genomic_DNA"/>
</dbReference>
<evidence type="ECO:0000256" key="7">
    <source>
        <dbReference type="SAM" id="MobiDB-lite"/>
    </source>
</evidence>
<comment type="similarity">
    <text evidence="2">Belongs to the universal ribosomal protein uS3 family.</text>
</comment>
<dbReference type="GO" id="GO:0005739">
    <property type="term" value="C:mitochondrion"/>
    <property type="evidence" value="ECO:0007669"/>
    <property type="project" value="UniProtKB-SubCell"/>
</dbReference>
<dbReference type="EMBL" id="LKMD01000105">
    <property type="protein sequence ID" value="PIA92856.1"/>
    <property type="molecule type" value="Genomic_DNA"/>
</dbReference>
<keyword evidence="3" id="KW-0689">Ribosomal protein</keyword>
<organism evidence="8 10">
    <name type="scientific">Cercospora beticola</name>
    <name type="common">Sugarbeet leaf spot fungus</name>
    <dbReference type="NCBI Taxonomy" id="122368"/>
    <lineage>
        <taxon>Eukaryota</taxon>
        <taxon>Fungi</taxon>
        <taxon>Dikarya</taxon>
        <taxon>Ascomycota</taxon>
        <taxon>Pezizomycotina</taxon>
        <taxon>Dothideomycetes</taxon>
        <taxon>Dothideomycetidae</taxon>
        <taxon>Mycosphaerellales</taxon>
        <taxon>Mycosphaerellaceae</taxon>
        <taxon>Cercospora</taxon>
    </lineage>
</organism>
<evidence type="ECO:0000313" key="8">
    <source>
        <dbReference type="EMBL" id="PIA92856.1"/>
    </source>
</evidence>
<evidence type="ECO:0000313" key="11">
    <source>
        <dbReference type="Proteomes" id="UP001302367"/>
    </source>
</evidence>
<dbReference type="Pfam" id="PF05316">
    <property type="entry name" value="VAR1"/>
    <property type="match status" value="1"/>
</dbReference>
<dbReference type="OrthoDB" id="4360278at2759"/>
<dbReference type="Gene3D" id="3.30.1140.32">
    <property type="entry name" value="Ribosomal protein S3, C-terminal domain"/>
    <property type="match status" value="1"/>
</dbReference>
<evidence type="ECO:0000256" key="2">
    <source>
        <dbReference type="ARBA" id="ARBA00010761"/>
    </source>
</evidence>
<dbReference type="GO" id="GO:0005840">
    <property type="term" value="C:ribosome"/>
    <property type="evidence" value="ECO:0007669"/>
    <property type="project" value="UniProtKB-KW"/>
</dbReference>
<comment type="subcellular location">
    <subcellularLocation>
        <location evidence="1">Mitochondrion</location>
    </subcellularLocation>
</comment>
<evidence type="ECO:0000256" key="3">
    <source>
        <dbReference type="ARBA" id="ARBA00022980"/>
    </source>
</evidence>
<gene>
    <name evidence="8" type="ORF">CB0940_04229</name>
    <name evidence="9" type="ORF">RHO25_006075</name>
</gene>
<reference evidence="9 11" key="2">
    <citation type="submission" date="2023-09" db="EMBL/GenBank/DDBJ databases">
        <title>Complete-Gapless Cercospora beticola genome.</title>
        <authorList>
            <person name="Wyatt N.A."/>
            <person name="Spanner R.E."/>
            <person name="Bolton M.D."/>
        </authorList>
    </citation>
    <scope>NUCLEOTIDE SEQUENCE [LARGE SCALE GENOMIC DNA]</scope>
    <source>
        <strain evidence="9">Cb09-40</strain>
    </source>
</reference>
<evidence type="ECO:0000256" key="5">
    <source>
        <dbReference type="ARBA" id="ARBA00023274"/>
    </source>
</evidence>
<feature type="region of interest" description="Disordered" evidence="7">
    <location>
        <begin position="157"/>
        <end position="186"/>
    </location>
</feature>
<sequence>MPPRSIGVPRGTFTCHAKHIRAQRRPASTAVSHLPTAAAIPEAPLWRARSEPVTRLGQSITGAMEWQTSTYTFNKQAVKPIPVVSANVEKLIQNYVTLKRVNNVGKDVRAIRTALAQRRKSAEKVYVSKPKMKDYGDRVEVKCFIWDGREALREEADKQKRFGRNQSDDSSSGKKQSNDSDPILDPTQTVGLQSLLARMYGKQVDLQLIKIKRPHLDADILAAYVAQRLRDRRFTPRRVIRDATWRAPLPSAQAVANIKNAKLRNQPQKFSWQDLTIGNAARASATGIVESLALSQVSSIQVEAAGRLTKRLTANRSAKKMARRGTASKGPAYMLRGFRKAHTQYAFAGGKRRVGQFGIKVSVGHV</sequence>
<dbReference type="GO" id="GO:1990904">
    <property type="term" value="C:ribonucleoprotein complex"/>
    <property type="evidence" value="ECO:0007669"/>
    <property type="project" value="UniProtKB-KW"/>
</dbReference>
<feature type="compositionally biased region" description="Low complexity" evidence="7">
    <location>
        <begin position="168"/>
        <end position="181"/>
    </location>
</feature>
<dbReference type="Proteomes" id="UP000230605">
    <property type="component" value="Chromosome 4"/>
</dbReference>
<keyword evidence="4" id="KW-0496">Mitochondrion</keyword>
<proteinExistence type="inferred from homology"/>
<keyword evidence="11" id="KW-1185">Reference proteome</keyword>
<evidence type="ECO:0000256" key="4">
    <source>
        <dbReference type="ARBA" id="ARBA00023128"/>
    </source>
</evidence>
<dbReference type="GO" id="GO:0003735">
    <property type="term" value="F:structural constituent of ribosome"/>
    <property type="evidence" value="ECO:0007669"/>
    <property type="project" value="InterPro"/>
</dbReference>
<dbReference type="InterPro" id="IPR007980">
    <property type="entry name" value="Ribosomal_uS3m_fun"/>
</dbReference>
<evidence type="ECO:0000256" key="1">
    <source>
        <dbReference type="ARBA" id="ARBA00004173"/>
    </source>
</evidence>